<feature type="compositionally biased region" description="Polar residues" evidence="1">
    <location>
        <begin position="457"/>
        <end position="479"/>
    </location>
</feature>
<accession>A0A226D3E6</accession>
<evidence type="ECO:0000313" key="3">
    <source>
        <dbReference type="Proteomes" id="UP000198287"/>
    </source>
</evidence>
<protein>
    <submittedName>
        <fullName evidence="2">Uncharacterized protein</fullName>
    </submittedName>
</protein>
<feature type="compositionally biased region" description="Basic and acidic residues" evidence="1">
    <location>
        <begin position="408"/>
        <end position="432"/>
    </location>
</feature>
<name>A0A226D3E6_FOLCA</name>
<keyword evidence="3" id="KW-1185">Reference proteome</keyword>
<feature type="compositionally biased region" description="Polar residues" evidence="1">
    <location>
        <begin position="34"/>
        <end position="44"/>
    </location>
</feature>
<dbReference type="EMBL" id="LNIX01000039">
    <property type="protein sequence ID" value="OXA39267.1"/>
    <property type="molecule type" value="Genomic_DNA"/>
</dbReference>
<dbReference type="AlphaFoldDB" id="A0A226D3E6"/>
<gene>
    <name evidence="2" type="ORF">Fcan01_25922</name>
</gene>
<sequence length="501" mass="57965">MAYEIFISMKTDEIFGVQYQMYCTPKNHLFTSPFKSQDRNNSLSRLFGSDEDSDTPNNPTTLTPISRKRKVHTNLRNSVPKKKALFDDMDEKLEKLSLIDPDEKSCIKEYIDQYNKDAVVRYFLELMLELKFIPILPKTDVMQIWLQNESIRIPRELANTLISKLMDYFQAKYFKNNVEGAQANNKKLFNPKSNFNIPNFKNLQEKVLRKLTDLKEEYVFNIQKEAAEATTFTVQLILLKIVKQIKDFLKTLPDQVNEQTEQNLIEYILATSYFIALIEFPKSKKVHVIDWTTYQSKTTHAIPMWRRVDPENPPVDVQNRLADGICYNINAAKIKLEGKAVESEFYAMMAGNIPYPQNQYRNNYGQGGYRNRGRGGRNFNNRSGGTYYNRGRPMRGKQNGRSFNNSSKENRSQNHEQDRSNHGGQVNDDHDANATNPQNHQHPSRPYLSGRGKRSSGMDSTRRYFNTTSTNTRGQSNTEAHNRDNVIDAPQNKEGIINAFT</sequence>
<proteinExistence type="predicted"/>
<comment type="caution">
    <text evidence="2">The sequence shown here is derived from an EMBL/GenBank/DDBJ whole genome shotgun (WGS) entry which is preliminary data.</text>
</comment>
<evidence type="ECO:0000256" key="1">
    <source>
        <dbReference type="SAM" id="MobiDB-lite"/>
    </source>
</evidence>
<feature type="region of interest" description="Disordered" evidence="1">
    <location>
        <begin position="34"/>
        <end position="64"/>
    </location>
</feature>
<reference evidence="2 3" key="1">
    <citation type="submission" date="2015-12" db="EMBL/GenBank/DDBJ databases">
        <title>The genome of Folsomia candida.</title>
        <authorList>
            <person name="Faddeeva A."/>
            <person name="Derks M.F."/>
            <person name="Anvar Y."/>
            <person name="Smit S."/>
            <person name="Van Straalen N."/>
            <person name="Roelofs D."/>
        </authorList>
    </citation>
    <scope>NUCLEOTIDE SEQUENCE [LARGE SCALE GENOMIC DNA]</scope>
    <source>
        <strain evidence="2 3">VU population</strain>
        <tissue evidence="2">Whole body</tissue>
    </source>
</reference>
<feature type="region of interest" description="Disordered" evidence="1">
    <location>
        <begin position="356"/>
        <end position="480"/>
    </location>
</feature>
<organism evidence="2 3">
    <name type="scientific">Folsomia candida</name>
    <name type="common">Springtail</name>
    <dbReference type="NCBI Taxonomy" id="158441"/>
    <lineage>
        <taxon>Eukaryota</taxon>
        <taxon>Metazoa</taxon>
        <taxon>Ecdysozoa</taxon>
        <taxon>Arthropoda</taxon>
        <taxon>Hexapoda</taxon>
        <taxon>Collembola</taxon>
        <taxon>Entomobryomorpha</taxon>
        <taxon>Isotomoidea</taxon>
        <taxon>Isotomidae</taxon>
        <taxon>Proisotominae</taxon>
        <taxon>Folsomia</taxon>
    </lineage>
</organism>
<feature type="compositionally biased region" description="Polar residues" evidence="1">
    <location>
        <begin position="55"/>
        <end position="64"/>
    </location>
</feature>
<evidence type="ECO:0000313" key="2">
    <source>
        <dbReference type="EMBL" id="OXA39267.1"/>
    </source>
</evidence>
<dbReference type="Proteomes" id="UP000198287">
    <property type="component" value="Unassembled WGS sequence"/>
</dbReference>